<dbReference type="OrthoDB" id="2500493at2759"/>
<protein>
    <submittedName>
        <fullName evidence="2">Uncharacterized protein</fullName>
    </submittedName>
</protein>
<sequence length="121" mass="13828">MLFSLVGAIISPKFFRKLATLSELAYHVPLNQIDIPPAVYQENLKHVLVSLPDMHYSTSSSAAFGVPLGHGPPRRKRSRSPRRQRLYPIPSRFRSQRRRLISPFTVFSTSTRCSRSLRPKP</sequence>
<evidence type="ECO:0000313" key="3">
    <source>
        <dbReference type="Proteomes" id="UP000297245"/>
    </source>
</evidence>
<dbReference type="AlphaFoldDB" id="A0A4S8LSC7"/>
<accession>A0A4S8LSC7</accession>
<proteinExistence type="predicted"/>
<gene>
    <name evidence="2" type="ORF">K435DRAFT_222956</name>
</gene>
<organism evidence="2 3">
    <name type="scientific">Dendrothele bispora (strain CBS 962.96)</name>
    <dbReference type="NCBI Taxonomy" id="1314807"/>
    <lineage>
        <taxon>Eukaryota</taxon>
        <taxon>Fungi</taxon>
        <taxon>Dikarya</taxon>
        <taxon>Basidiomycota</taxon>
        <taxon>Agaricomycotina</taxon>
        <taxon>Agaricomycetes</taxon>
        <taxon>Agaricomycetidae</taxon>
        <taxon>Agaricales</taxon>
        <taxon>Agaricales incertae sedis</taxon>
        <taxon>Dendrothele</taxon>
    </lineage>
</organism>
<keyword evidence="3" id="KW-1185">Reference proteome</keyword>
<reference evidence="2 3" key="1">
    <citation type="journal article" date="2019" name="Nat. Ecol. Evol.">
        <title>Megaphylogeny resolves global patterns of mushroom evolution.</title>
        <authorList>
            <person name="Varga T."/>
            <person name="Krizsan K."/>
            <person name="Foldi C."/>
            <person name="Dima B."/>
            <person name="Sanchez-Garcia M."/>
            <person name="Sanchez-Ramirez S."/>
            <person name="Szollosi G.J."/>
            <person name="Szarkandi J.G."/>
            <person name="Papp V."/>
            <person name="Albert L."/>
            <person name="Andreopoulos W."/>
            <person name="Angelini C."/>
            <person name="Antonin V."/>
            <person name="Barry K.W."/>
            <person name="Bougher N.L."/>
            <person name="Buchanan P."/>
            <person name="Buyck B."/>
            <person name="Bense V."/>
            <person name="Catcheside P."/>
            <person name="Chovatia M."/>
            <person name="Cooper J."/>
            <person name="Damon W."/>
            <person name="Desjardin D."/>
            <person name="Finy P."/>
            <person name="Geml J."/>
            <person name="Haridas S."/>
            <person name="Hughes K."/>
            <person name="Justo A."/>
            <person name="Karasinski D."/>
            <person name="Kautmanova I."/>
            <person name="Kiss B."/>
            <person name="Kocsube S."/>
            <person name="Kotiranta H."/>
            <person name="LaButti K.M."/>
            <person name="Lechner B.E."/>
            <person name="Liimatainen K."/>
            <person name="Lipzen A."/>
            <person name="Lukacs Z."/>
            <person name="Mihaltcheva S."/>
            <person name="Morgado L.N."/>
            <person name="Niskanen T."/>
            <person name="Noordeloos M.E."/>
            <person name="Ohm R.A."/>
            <person name="Ortiz-Santana B."/>
            <person name="Ovrebo C."/>
            <person name="Racz N."/>
            <person name="Riley R."/>
            <person name="Savchenko A."/>
            <person name="Shiryaev A."/>
            <person name="Soop K."/>
            <person name="Spirin V."/>
            <person name="Szebenyi C."/>
            <person name="Tomsovsky M."/>
            <person name="Tulloss R.E."/>
            <person name="Uehling J."/>
            <person name="Grigoriev I.V."/>
            <person name="Vagvolgyi C."/>
            <person name="Papp T."/>
            <person name="Martin F.M."/>
            <person name="Miettinen O."/>
            <person name="Hibbett D.S."/>
            <person name="Nagy L.G."/>
        </authorList>
    </citation>
    <scope>NUCLEOTIDE SEQUENCE [LARGE SCALE GENOMIC DNA]</scope>
    <source>
        <strain evidence="2 3">CBS 962.96</strain>
    </source>
</reference>
<name>A0A4S8LSC7_DENBC</name>
<feature type="compositionally biased region" description="Basic residues" evidence="1">
    <location>
        <begin position="72"/>
        <end position="85"/>
    </location>
</feature>
<dbReference type="EMBL" id="ML179296">
    <property type="protein sequence ID" value="THU91808.1"/>
    <property type="molecule type" value="Genomic_DNA"/>
</dbReference>
<dbReference type="Proteomes" id="UP000297245">
    <property type="component" value="Unassembled WGS sequence"/>
</dbReference>
<evidence type="ECO:0000313" key="2">
    <source>
        <dbReference type="EMBL" id="THU91808.1"/>
    </source>
</evidence>
<feature type="region of interest" description="Disordered" evidence="1">
    <location>
        <begin position="64"/>
        <end position="89"/>
    </location>
</feature>
<evidence type="ECO:0000256" key="1">
    <source>
        <dbReference type="SAM" id="MobiDB-lite"/>
    </source>
</evidence>